<feature type="non-terminal residue" evidence="1">
    <location>
        <position position="1"/>
    </location>
</feature>
<organism evidence="1 2">
    <name type="scientific">Leucopsar rothschildi</name>
    <name type="common">Bali myna</name>
    <name type="synonym">Rothschild's mynah</name>
    <dbReference type="NCBI Taxonomy" id="127929"/>
    <lineage>
        <taxon>Eukaryota</taxon>
        <taxon>Metazoa</taxon>
        <taxon>Chordata</taxon>
        <taxon>Craniata</taxon>
        <taxon>Vertebrata</taxon>
        <taxon>Euteleostomi</taxon>
        <taxon>Archelosauria</taxon>
        <taxon>Archosauria</taxon>
        <taxon>Dinosauria</taxon>
        <taxon>Saurischia</taxon>
        <taxon>Theropoda</taxon>
        <taxon>Coelurosauria</taxon>
        <taxon>Aves</taxon>
        <taxon>Neognathae</taxon>
        <taxon>Neoaves</taxon>
        <taxon>Telluraves</taxon>
        <taxon>Australaves</taxon>
        <taxon>Passeriformes</taxon>
        <taxon>Sturnidae</taxon>
        <taxon>Leucopsar</taxon>
    </lineage>
</organism>
<name>A0A7K8DSS4_LEURO</name>
<dbReference type="EMBL" id="VZTC01000606">
    <property type="protein sequence ID" value="NXB42525.1"/>
    <property type="molecule type" value="Genomic_DNA"/>
</dbReference>
<comment type="caution">
    <text evidence="1">The sequence shown here is derived from an EMBL/GenBank/DDBJ whole genome shotgun (WGS) entry which is preliminary data.</text>
</comment>
<reference evidence="1 2" key="1">
    <citation type="submission" date="2019-09" db="EMBL/GenBank/DDBJ databases">
        <title>Bird 10,000 Genomes (B10K) Project - Family phase.</title>
        <authorList>
            <person name="Zhang G."/>
        </authorList>
    </citation>
    <scope>NUCLEOTIDE SEQUENCE [LARGE SCALE GENOMIC DNA]</scope>
    <source>
        <strain evidence="1">B10K-DU-002-02</strain>
        <tissue evidence="1">Muscle</tissue>
    </source>
</reference>
<dbReference type="Proteomes" id="UP000522331">
    <property type="component" value="Unassembled WGS sequence"/>
</dbReference>
<sequence length="89" mass="10146">QLSERDLPTLGKNLFVELMKEITTELNLTHCWGCGRMQMTEQCPWKGEGLGPEQLLQWNQTEILRGVSRPEGWVLSHEVIGEVCITHQG</sequence>
<keyword evidence="2" id="KW-1185">Reference proteome</keyword>
<proteinExistence type="predicted"/>
<gene>
    <name evidence="1" type="primary">Erv31_1</name>
    <name evidence="1" type="ORF">LEUROT_R15510</name>
</gene>
<protein>
    <submittedName>
        <fullName evidence="1">ENR1 protein</fullName>
    </submittedName>
</protein>
<evidence type="ECO:0000313" key="2">
    <source>
        <dbReference type="Proteomes" id="UP000522331"/>
    </source>
</evidence>
<feature type="non-terminal residue" evidence="1">
    <location>
        <position position="89"/>
    </location>
</feature>
<accession>A0A7K8DSS4</accession>
<dbReference type="AlphaFoldDB" id="A0A7K8DSS4"/>
<evidence type="ECO:0000313" key="1">
    <source>
        <dbReference type="EMBL" id="NXB42525.1"/>
    </source>
</evidence>